<dbReference type="Proteomes" id="UP001169823">
    <property type="component" value="Unassembled WGS sequence"/>
</dbReference>
<name>A0AAW7XVH8_9RHOB</name>
<dbReference type="AlphaFoldDB" id="A0AAW7XVH8"/>
<proteinExistence type="predicted"/>
<comment type="caution">
    <text evidence="2">The sequence shown here is derived from an EMBL/GenBank/DDBJ whole genome shotgun (WGS) entry which is preliminary data.</text>
</comment>
<evidence type="ECO:0000313" key="3">
    <source>
        <dbReference type="Proteomes" id="UP001169823"/>
    </source>
</evidence>
<dbReference type="EMBL" id="JAUOPJ010000005">
    <property type="protein sequence ID" value="MDO6456999.1"/>
    <property type="molecule type" value="Genomic_DNA"/>
</dbReference>
<reference evidence="2" key="1">
    <citation type="submission" date="2023-07" db="EMBL/GenBank/DDBJ databases">
        <title>Genome content predicts the carbon catabolic preferences of heterotrophic bacteria.</title>
        <authorList>
            <person name="Gralka M."/>
        </authorList>
    </citation>
    <scope>NUCLEOTIDE SEQUENCE</scope>
    <source>
        <strain evidence="2">I2M02</strain>
    </source>
</reference>
<dbReference type="RefSeq" id="WP_303482775.1">
    <property type="nucleotide sequence ID" value="NZ_JAUOPJ010000005.1"/>
</dbReference>
<evidence type="ECO:0000256" key="1">
    <source>
        <dbReference type="SAM" id="MobiDB-lite"/>
    </source>
</evidence>
<sequence length="94" mass="10623">MYRTQKSATCCYCGSKTVLTLGNGVRHELKCAACGAPLSRMKSLHRSYEQDSFKIKGKKSKKSHPATRGKAKKKRKSTAYRLFDLAEDIFDLFD</sequence>
<feature type="compositionally biased region" description="Basic residues" evidence="1">
    <location>
        <begin position="55"/>
        <end position="75"/>
    </location>
</feature>
<evidence type="ECO:0008006" key="4">
    <source>
        <dbReference type="Google" id="ProtNLM"/>
    </source>
</evidence>
<feature type="region of interest" description="Disordered" evidence="1">
    <location>
        <begin position="49"/>
        <end position="75"/>
    </location>
</feature>
<evidence type="ECO:0000313" key="2">
    <source>
        <dbReference type="EMBL" id="MDO6456999.1"/>
    </source>
</evidence>
<gene>
    <name evidence="2" type="ORF">Q4494_07915</name>
</gene>
<accession>A0AAW7XVH8</accession>
<protein>
    <recommendedName>
        <fullName evidence="4">TFIIB zinc-binding</fullName>
    </recommendedName>
</protein>
<organism evidence="2 3">
    <name type="scientific">Celeribacter halophilus</name>
    <dbReference type="NCBI Taxonomy" id="576117"/>
    <lineage>
        <taxon>Bacteria</taxon>
        <taxon>Pseudomonadati</taxon>
        <taxon>Pseudomonadota</taxon>
        <taxon>Alphaproteobacteria</taxon>
        <taxon>Rhodobacterales</taxon>
        <taxon>Roseobacteraceae</taxon>
        <taxon>Celeribacter</taxon>
    </lineage>
</organism>